<dbReference type="Proteomes" id="UP000694395">
    <property type="component" value="Chromosome 13"/>
</dbReference>
<sequence>MATDAVAQLADSLAKTQVTEGELSYKGQGRKFDNAQSVEEIVKEIQEFKGLQALRLEGNTYGVEAAQAIAKALETKSEFKYCYWSDMFTGRLRSEIPPALNSLGAALMTAGARLTVLDLSDNAFGPDGVKGIEKLLKSTACHTLQELRLNNCGMGIGGGKILAAALTECYKQSSAQGTPLGLKVFIAGRNRLENDGATALAQAFQLMGSLEEVHVPQNGINHPGVTALATAMQHNPQLRVLNLNDNTFTKKGAIAMAQALKHLRSVQVINFGDCLVRSEGAIAIAEAITEGLPILKELNLSFGEITGEAALLVAQSVEGKATLEKLDLNGNCLGEEGCDALREVMDGLNMGDLLGSLSDDEGEPEEEDDDEDEDEEDDYEEEEEDDDVEEEDSSVNQVSSPPSVPRSPDASSFLCFPSPDKLLKLGTKRALLFEQQVDVADAGKTAEAFLKISSVYNEEDKDVKSAVLDSIGKGHLSYFRKNSWFSSALYYCSPCVSPSPCLIQSEDKVKPVRVVPGHLQALEYVVRQDYFPQDHIAVLEAFMSRHIQALESCSSSRNILKSTLEQVRPEN</sequence>
<protein>
    <recommendedName>
        <fullName evidence="7">Ran GTPase-activating protein 1</fullName>
    </recommendedName>
</protein>
<evidence type="ECO:0000259" key="9">
    <source>
        <dbReference type="Pfam" id="PF07834"/>
    </source>
</evidence>
<keyword evidence="11" id="KW-1185">Reference proteome</keyword>
<keyword evidence="4" id="KW-0677">Repeat</keyword>
<reference evidence="10" key="2">
    <citation type="submission" date="2025-08" db="UniProtKB">
        <authorList>
            <consortium name="Ensembl"/>
        </authorList>
    </citation>
    <scope>IDENTIFICATION</scope>
</reference>
<evidence type="ECO:0000256" key="8">
    <source>
        <dbReference type="SAM" id="MobiDB-lite"/>
    </source>
</evidence>
<reference evidence="10" key="3">
    <citation type="submission" date="2025-09" db="UniProtKB">
        <authorList>
            <consortium name="Ensembl"/>
        </authorList>
    </citation>
    <scope>IDENTIFICATION</scope>
</reference>
<dbReference type="GO" id="GO:0031267">
    <property type="term" value="F:small GTPase binding"/>
    <property type="evidence" value="ECO:0007669"/>
    <property type="project" value="TreeGrafter"/>
</dbReference>
<dbReference type="Gene3D" id="3.80.10.10">
    <property type="entry name" value="Ribonuclease Inhibitor"/>
    <property type="match status" value="1"/>
</dbReference>
<gene>
    <name evidence="10" type="primary">LOC110486414</name>
</gene>
<dbReference type="FunFam" id="3.80.10.10:FF:000142">
    <property type="entry name" value="Ran GTPase activating protein 1"/>
    <property type="match status" value="1"/>
</dbReference>
<evidence type="ECO:0000313" key="10">
    <source>
        <dbReference type="Ensembl" id="ENSOMYP00000011580.2"/>
    </source>
</evidence>
<dbReference type="InterPro" id="IPR001611">
    <property type="entry name" value="Leu-rich_rpt"/>
</dbReference>
<feature type="domain" description="Ran-GTPase activating protein 1 C-terminal" evidence="9">
    <location>
        <begin position="385"/>
        <end position="565"/>
    </location>
</feature>
<evidence type="ECO:0000256" key="2">
    <source>
        <dbReference type="ARBA" id="ARBA00022468"/>
    </source>
</evidence>
<dbReference type="SMART" id="SM00368">
    <property type="entry name" value="LRR_RI"/>
    <property type="match status" value="7"/>
</dbReference>
<evidence type="ECO:0000256" key="6">
    <source>
        <dbReference type="ARBA" id="ARBA00060740"/>
    </source>
</evidence>
<dbReference type="GO" id="GO:0005634">
    <property type="term" value="C:nucleus"/>
    <property type="evidence" value="ECO:0007669"/>
    <property type="project" value="UniProtKB-SubCell"/>
</dbReference>
<dbReference type="InterPro" id="IPR009109">
    <property type="entry name" value="Ran_GTPase_activating_1_C"/>
</dbReference>
<feature type="region of interest" description="Disordered" evidence="8">
    <location>
        <begin position="352"/>
        <end position="411"/>
    </location>
</feature>
<evidence type="ECO:0000256" key="1">
    <source>
        <dbReference type="ARBA" id="ARBA00004123"/>
    </source>
</evidence>
<dbReference type="InterPro" id="IPR032675">
    <property type="entry name" value="LRR_dom_sf"/>
</dbReference>
<keyword evidence="5" id="KW-0539">Nucleus</keyword>
<feature type="compositionally biased region" description="Acidic residues" evidence="8">
    <location>
        <begin position="358"/>
        <end position="393"/>
    </location>
</feature>
<dbReference type="Gene3D" id="1.25.40.200">
    <property type="entry name" value="Ran-GTPase activating protein 1, C-terminal domain"/>
    <property type="match status" value="1"/>
</dbReference>
<evidence type="ECO:0000256" key="4">
    <source>
        <dbReference type="ARBA" id="ARBA00022737"/>
    </source>
</evidence>
<dbReference type="Pfam" id="PF07834">
    <property type="entry name" value="RanGAP1_C"/>
    <property type="match status" value="1"/>
</dbReference>
<dbReference type="GO" id="GO:0005096">
    <property type="term" value="F:GTPase activator activity"/>
    <property type="evidence" value="ECO:0007669"/>
    <property type="project" value="UniProtKB-KW"/>
</dbReference>
<evidence type="ECO:0000313" key="11">
    <source>
        <dbReference type="Proteomes" id="UP000694395"/>
    </source>
</evidence>
<feature type="compositionally biased region" description="Low complexity" evidence="8">
    <location>
        <begin position="394"/>
        <end position="411"/>
    </location>
</feature>
<dbReference type="SUPFAM" id="SSF52047">
    <property type="entry name" value="RNI-like"/>
    <property type="match status" value="1"/>
</dbReference>
<dbReference type="SUPFAM" id="SSF69099">
    <property type="entry name" value="Ran-GTPase activating protein 1 (RanGAP1), C-terminal domain"/>
    <property type="match status" value="1"/>
</dbReference>
<keyword evidence="2" id="KW-0343">GTPase activation</keyword>
<dbReference type="PANTHER" id="PTHR24113">
    <property type="entry name" value="RAN GTPASE-ACTIVATING PROTEIN 1"/>
    <property type="match status" value="1"/>
</dbReference>
<dbReference type="AlphaFoldDB" id="A0A8C7NRB7"/>
<keyword evidence="3" id="KW-0433">Leucine-rich repeat</keyword>
<dbReference type="GeneTree" id="ENSGT00440000039203"/>
<organism evidence="10 11">
    <name type="scientific">Oncorhynchus mykiss</name>
    <name type="common">Rainbow trout</name>
    <name type="synonym">Salmo gairdneri</name>
    <dbReference type="NCBI Taxonomy" id="8022"/>
    <lineage>
        <taxon>Eukaryota</taxon>
        <taxon>Metazoa</taxon>
        <taxon>Chordata</taxon>
        <taxon>Craniata</taxon>
        <taxon>Vertebrata</taxon>
        <taxon>Euteleostomi</taxon>
        <taxon>Actinopterygii</taxon>
        <taxon>Neopterygii</taxon>
        <taxon>Teleostei</taxon>
        <taxon>Protacanthopterygii</taxon>
        <taxon>Salmoniformes</taxon>
        <taxon>Salmonidae</taxon>
        <taxon>Salmoninae</taxon>
        <taxon>Oncorhynchus</taxon>
    </lineage>
</organism>
<comment type="subcellular location">
    <subcellularLocation>
        <location evidence="1">Nucleus</location>
    </subcellularLocation>
</comment>
<dbReference type="GO" id="GO:0006913">
    <property type="term" value="P:nucleocytoplasmic transport"/>
    <property type="evidence" value="ECO:0007669"/>
    <property type="project" value="TreeGrafter"/>
</dbReference>
<dbReference type="Ensembl" id="ENSOMYT00000012828.2">
    <property type="protein sequence ID" value="ENSOMYP00000011580.2"/>
    <property type="gene ID" value="ENSOMYG00000005503.2"/>
</dbReference>
<evidence type="ECO:0000256" key="3">
    <source>
        <dbReference type="ARBA" id="ARBA00022614"/>
    </source>
</evidence>
<name>A0A8C7NRB7_ONCMY</name>
<dbReference type="CDD" id="cd00116">
    <property type="entry name" value="LRR_RI"/>
    <property type="match status" value="1"/>
</dbReference>
<evidence type="ECO:0000256" key="7">
    <source>
        <dbReference type="ARBA" id="ARBA00074239"/>
    </source>
</evidence>
<proteinExistence type="inferred from homology"/>
<dbReference type="InterPro" id="IPR027038">
    <property type="entry name" value="RanGap"/>
</dbReference>
<comment type="similarity">
    <text evidence="6">Belongs to the RNA1 family.</text>
</comment>
<reference evidence="10" key="1">
    <citation type="submission" date="2020-07" db="EMBL/GenBank/DDBJ databases">
        <title>A long reads based de novo assembly of the rainbow trout Arlee double haploid line genome.</title>
        <authorList>
            <person name="Gao G."/>
            <person name="Palti Y."/>
        </authorList>
    </citation>
    <scope>NUCLEOTIDE SEQUENCE [LARGE SCALE GENOMIC DNA]</scope>
</reference>
<evidence type="ECO:0000256" key="5">
    <source>
        <dbReference type="ARBA" id="ARBA00023242"/>
    </source>
</evidence>
<dbReference type="Pfam" id="PF13516">
    <property type="entry name" value="LRR_6"/>
    <property type="match status" value="3"/>
</dbReference>
<dbReference type="GO" id="GO:0005829">
    <property type="term" value="C:cytosol"/>
    <property type="evidence" value="ECO:0007669"/>
    <property type="project" value="TreeGrafter"/>
</dbReference>
<accession>A0A8C7NRB7</accession>
<dbReference type="GO" id="GO:0048471">
    <property type="term" value="C:perinuclear region of cytoplasm"/>
    <property type="evidence" value="ECO:0007669"/>
    <property type="project" value="TreeGrafter"/>
</dbReference>
<dbReference type="InterPro" id="IPR036720">
    <property type="entry name" value="RanGAP1_C_sf"/>
</dbReference>
<dbReference type="PANTHER" id="PTHR24113:SF12">
    <property type="entry name" value="RAN GTPASE-ACTIVATING PROTEIN 1"/>
    <property type="match status" value="1"/>
</dbReference>
<dbReference type="GO" id="GO:0007165">
    <property type="term" value="P:signal transduction"/>
    <property type="evidence" value="ECO:0007669"/>
    <property type="project" value="InterPro"/>
</dbReference>